<keyword evidence="4" id="KW-0032">Aminotransferase</keyword>
<dbReference type="InterPro" id="IPR015421">
    <property type="entry name" value="PyrdxlP-dep_Trfase_major"/>
</dbReference>
<keyword evidence="1 3" id="KW-0663">Pyridoxal phosphate</keyword>
<name>A0ABP8LM98_9BACT</name>
<dbReference type="Pfam" id="PF01041">
    <property type="entry name" value="DegT_DnrJ_EryC1"/>
    <property type="match status" value="1"/>
</dbReference>
<dbReference type="Proteomes" id="UP001500552">
    <property type="component" value="Unassembled WGS sequence"/>
</dbReference>
<dbReference type="Gene3D" id="3.90.1150.10">
    <property type="entry name" value="Aspartate Aminotransferase, domain 1"/>
    <property type="match status" value="1"/>
</dbReference>
<keyword evidence="5" id="KW-1185">Reference proteome</keyword>
<organism evidence="4 5">
    <name type="scientific">Pontibacter saemangeumensis</name>
    <dbReference type="NCBI Taxonomy" id="1084525"/>
    <lineage>
        <taxon>Bacteria</taxon>
        <taxon>Pseudomonadati</taxon>
        <taxon>Bacteroidota</taxon>
        <taxon>Cytophagia</taxon>
        <taxon>Cytophagales</taxon>
        <taxon>Hymenobacteraceae</taxon>
        <taxon>Pontibacter</taxon>
    </lineage>
</organism>
<dbReference type="PANTHER" id="PTHR30244:SF36">
    <property type="entry name" value="3-OXO-GLUCOSE-6-PHOSPHATE:GLUTAMATE AMINOTRANSFERASE"/>
    <property type="match status" value="1"/>
</dbReference>
<reference evidence="5" key="1">
    <citation type="journal article" date="2019" name="Int. J. Syst. Evol. Microbiol.">
        <title>The Global Catalogue of Microorganisms (GCM) 10K type strain sequencing project: providing services to taxonomists for standard genome sequencing and annotation.</title>
        <authorList>
            <consortium name="The Broad Institute Genomics Platform"/>
            <consortium name="The Broad Institute Genome Sequencing Center for Infectious Disease"/>
            <person name="Wu L."/>
            <person name="Ma J."/>
        </authorList>
    </citation>
    <scope>NUCLEOTIDE SEQUENCE [LARGE SCALE GENOMIC DNA]</scope>
    <source>
        <strain evidence="5">JCM 17926</strain>
    </source>
</reference>
<proteinExistence type="inferred from homology"/>
<dbReference type="GO" id="GO:0008483">
    <property type="term" value="F:transaminase activity"/>
    <property type="evidence" value="ECO:0007669"/>
    <property type="project" value="UniProtKB-KW"/>
</dbReference>
<dbReference type="InterPro" id="IPR015422">
    <property type="entry name" value="PyrdxlP-dep_Trfase_small"/>
</dbReference>
<comment type="caution">
    <text evidence="4">The sequence shown here is derived from an EMBL/GenBank/DDBJ whole genome shotgun (WGS) entry which is preliminary data.</text>
</comment>
<evidence type="ECO:0000256" key="2">
    <source>
        <dbReference type="ARBA" id="ARBA00037999"/>
    </source>
</evidence>
<evidence type="ECO:0000256" key="1">
    <source>
        <dbReference type="ARBA" id="ARBA00022898"/>
    </source>
</evidence>
<evidence type="ECO:0000313" key="4">
    <source>
        <dbReference type="EMBL" id="GAA4430912.1"/>
    </source>
</evidence>
<comment type="similarity">
    <text evidence="2 3">Belongs to the DegT/DnrJ/EryC1 family.</text>
</comment>
<dbReference type="RefSeq" id="WP_345158443.1">
    <property type="nucleotide sequence ID" value="NZ_BAABHC010000007.1"/>
</dbReference>
<dbReference type="PANTHER" id="PTHR30244">
    <property type="entry name" value="TRANSAMINASE"/>
    <property type="match status" value="1"/>
</dbReference>
<dbReference type="CDD" id="cd00616">
    <property type="entry name" value="AHBA_syn"/>
    <property type="match status" value="1"/>
</dbReference>
<accession>A0ABP8LM98</accession>
<keyword evidence="4" id="KW-0808">Transferase</keyword>
<dbReference type="Gene3D" id="3.40.640.10">
    <property type="entry name" value="Type I PLP-dependent aspartate aminotransferase-like (Major domain)"/>
    <property type="match status" value="1"/>
</dbReference>
<dbReference type="PIRSF" id="PIRSF000390">
    <property type="entry name" value="PLP_StrS"/>
    <property type="match status" value="1"/>
</dbReference>
<dbReference type="InterPro" id="IPR000653">
    <property type="entry name" value="DegT/StrS_aminotransferase"/>
</dbReference>
<dbReference type="EMBL" id="BAABHC010000007">
    <property type="protein sequence ID" value="GAA4430912.1"/>
    <property type="molecule type" value="Genomic_DNA"/>
</dbReference>
<dbReference type="SUPFAM" id="SSF53383">
    <property type="entry name" value="PLP-dependent transferases"/>
    <property type="match status" value="1"/>
</dbReference>
<gene>
    <name evidence="4" type="ORF">GCM10023188_18010</name>
</gene>
<protein>
    <submittedName>
        <fullName evidence="4">DegT/DnrJ/EryC1/StrS family aminotransferase</fullName>
    </submittedName>
</protein>
<dbReference type="InterPro" id="IPR015424">
    <property type="entry name" value="PyrdxlP-dep_Trfase"/>
</dbReference>
<sequence length="378" mass="41553">MEDIRMVDQKAPYARLKSELDAAFSAAMASMGETDGQLVKSFGMKLGRYLNIEHVFPCASSADALKIALLAQDLPAEAEVIVPAFGPAAGAEAVKLLGLKPVFADVLPETYMIDPSAVAKAVTPATAAIMPVHLFGQCAPMQELIAVAKQHHLWVVEDTVQSLGAVYVGPEGREVKAGTMGHIGVFSFFPPKAISDPGDAGAVMTNDARLSDKIRDILQINQSAAAEIRSAAVDSRMDVLQAAMLEVKIKYLDEYHAARQEVARFYDNAFAETELVQAPHRVPYSSHIYQQYAITVAPELRDGLQEHLRAHHIPSVIYYPLPLHLQDTFAYLHYKAGDLPVAERLSKCILSLPMHSELKEDQLTYICQHVLEFVKRHR</sequence>
<evidence type="ECO:0000256" key="3">
    <source>
        <dbReference type="RuleBase" id="RU004508"/>
    </source>
</evidence>
<evidence type="ECO:0000313" key="5">
    <source>
        <dbReference type="Proteomes" id="UP001500552"/>
    </source>
</evidence>